<dbReference type="OrthoDB" id="8590098at2"/>
<sequence>MIRRLRERLLAPRAPAGYRPGVTLGHLARNLGPLPMARPEPALGVLQGVGQGWRAVVRECVQAHLLMHVVTCEFQLCVPALQGGDVRLELRHSGAIRRTGVAVVYRDGDRQRFAQVREHLMNHQALLAALMPLDFKRLTLECRDGQWHLALEHMGGSEVVNRMPAFRRYIKVSAEQREHLLASLGQLNEALQRI</sequence>
<gene>
    <name evidence="1" type="ORF">E6B08_10420</name>
</gene>
<dbReference type="InterPro" id="IPR021500">
    <property type="entry name" value="DUF3156"/>
</dbReference>
<proteinExistence type="predicted"/>
<dbReference type="AlphaFoldDB" id="A0A4D6XB84"/>
<evidence type="ECO:0000313" key="1">
    <source>
        <dbReference type="EMBL" id="QCI11758.1"/>
    </source>
</evidence>
<dbReference type="Proteomes" id="UP000298551">
    <property type="component" value="Chromosome"/>
</dbReference>
<evidence type="ECO:0000313" key="2">
    <source>
        <dbReference type="Proteomes" id="UP000298551"/>
    </source>
</evidence>
<name>A0A4D6XB84_PSEPU</name>
<dbReference type="Pfam" id="PF11354">
    <property type="entry name" value="DUF3156"/>
    <property type="match status" value="1"/>
</dbReference>
<dbReference type="EMBL" id="CP039371">
    <property type="protein sequence ID" value="QCI11758.1"/>
    <property type="molecule type" value="Genomic_DNA"/>
</dbReference>
<dbReference type="RefSeq" id="WP_136913922.1">
    <property type="nucleotide sequence ID" value="NZ_CP039371.1"/>
</dbReference>
<organism evidence="1 2">
    <name type="scientific">Pseudomonas putida</name>
    <name type="common">Arthrobacter siderocapsulatus</name>
    <dbReference type="NCBI Taxonomy" id="303"/>
    <lineage>
        <taxon>Bacteria</taxon>
        <taxon>Pseudomonadati</taxon>
        <taxon>Pseudomonadota</taxon>
        <taxon>Gammaproteobacteria</taxon>
        <taxon>Pseudomonadales</taxon>
        <taxon>Pseudomonadaceae</taxon>
        <taxon>Pseudomonas</taxon>
    </lineage>
</organism>
<reference evidence="2" key="1">
    <citation type="submission" date="2019-04" db="EMBL/GenBank/DDBJ databases">
        <title>Genome sequence of Pseudomonas putida 1290, an auxin catabolizing strain.</title>
        <authorList>
            <person name="Laird T.S."/>
            <person name="Leveau J.H.J."/>
        </authorList>
    </citation>
    <scope>NUCLEOTIDE SEQUENCE [LARGE SCALE GENOMIC DNA]</scope>
    <source>
        <strain evidence="2">1290</strain>
    </source>
</reference>
<protein>
    <submittedName>
        <fullName evidence="1">DUF3156 family protein</fullName>
    </submittedName>
</protein>
<accession>A0A4D6XB84</accession>